<reference evidence="1 2" key="1">
    <citation type="submission" date="2020-11" db="EMBL/GenBank/DDBJ databases">
        <title>Corynebacterium sp. MC1420.</title>
        <authorList>
            <person name="Zhou J."/>
        </authorList>
    </citation>
    <scope>NUCLEOTIDE SEQUENCE [LARGE SCALE GENOMIC DNA]</scope>
    <source>
        <strain evidence="1 2">MC1420</strain>
    </source>
</reference>
<gene>
    <name evidence="1" type="ORF">G7Y29_10485</name>
</gene>
<dbReference type="EMBL" id="CP064955">
    <property type="protein sequence ID" value="QPK83229.1"/>
    <property type="molecule type" value="Genomic_DNA"/>
</dbReference>
<name>A0A7T0KMV0_9CORY</name>
<organism evidence="1 2">
    <name type="scientific">Corynebacterium qintianiae</name>
    <dbReference type="NCBI Taxonomy" id="2709392"/>
    <lineage>
        <taxon>Bacteria</taxon>
        <taxon>Bacillati</taxon>
        <taxon>Actinomycetota</taxon>
        <taxon>Actinomycetes</taxon>
        <taxon>Mycobacteriales</taxon>
        <taxon>Corynebacteriaceae</taxon>
        <taxon>Corynebacterium</taxon>
    </lineage>
</organism>
<dbReference type="AlphaFoldDB" id="A0A7T0KMV0"/>
<accession>A0A7T0KMV0</accession>
<evidence type="ECO:0000313" key="2">
    <source>
        <dbReference type="Proteomes" id="UP000594586"/>
    </source>
</evidence>
<keyword evidence="2" id="KW-1185">Reference proteome</keyword>
<sequence length="100" mass="10892">MNQRFETSNVDKGASTSVRLTVTGPHPREAVMEWMEDLPADELGVRGRDGWIVQEVSADDDTAVVDITAAGEALCKGADEAFDVLDALGCELAWEERPQE</sequence>
<proteinExistence type="predicted"/>
<dbReference type="Proteomes" id="UP000594586">
    <property type="component" value="Chromosome"/>
</dbReference>
<dbReference type="RefSeq" id="WP_165003199.1">
    <property type="nucleotide sequence ID" value="NZ_CP064955.1"/>
</dbReference>
<dbReference type="KEGG" id="cqn:G7Y29_10485"/>
<protein>
    <recommendedName>
        <fullName evidence="3">KEOPS complex Pcc1-like subunit</fullName>
    </recommendedName>
</protein>
<evidence type="ECO:0000313" key="1">
    <source>
        <dbReference type="EMBL" id="QPK83229.1"/>
    </source>
</evidence>
<evidence type="ECO:0008006" key="3">
    <source>
        <dbReference type="Google" id="ProtNLM"/>
    </source>
</evidence>